<keyword evidence="5" id="KW-0560">Oxidoreductase</keyword>
<comment type="catalytic activity">
    <reaction evidence="1">
        <text>(S)-3-hydroxybutanoate + 2-oxoglutarate = (R)-2-hydroxyglutarate + acetoacetate</text>
        <dbReference type="Rhea" id="RHEA:23048"/>
        <dbReference type="ChEBI" id="CHEBI:11047"/>
        <dbReference type="ChEBI" id="CHEBI:13705"/>
        <dbReference type="ChEBI" id="CHEBI:15801"/>
        <dbReference type="ChEBI" id="CHEBI:16810"/>
        <dbReference type="EC" id="1.1.99.24"/>
    </reaction>
</comment>
<gene>
    <name evidence="9" type="ORF">GKO46_12740</name>
    <name evidence="10" type="ORF">GKO48_03880</name>
</gene>
<proteinExistence type="inferred from homology"/>
<dbReference type="RefSeq" id="WP_342826922.1">
    <property type="nucleotide sequence ID" value="NZ_CP046146.1"/>
</dbReference>
<evidence type="ECO:0000313" key="11">
    <source>
        <dbReference type="Proteomes" id="UP001219901"/>
    </source>
</evidence>
<feature type="domain" description="Fe-containing alcohol dehydrogenase-like C-terminal" evidence="8">
    <location>
        <begin position="235"/>
        <end position="425"/>
    </location>
</feature>
<evidence type="ECO:0000256" key="2">
    <source>
        <dbReference type="ARBA" id="ARBA00010005"/>
    </source>
</evidence>
<dbReference type="GO" id="GO:0004022">
    <property type="term" value="F:alcohol dehydrogenase (NAD+) activity"/>
    <property type="evidence" value="ECO:0007669"/>
    <property type="project" value="InterPro"/>
</dbReference>
<evidence type="ECO:0000313" key="12">
    <source>
        <dbReference type="Proteomes" id="UP001321249"/>
    </source>
</evidence>
<dbReference type="Proteomes" id="UP001219901">
    <property type="component" value="Chromosome"/>
</dbReference>
<dbReference type="SUPFAM" id="SSF56796">
    <property type="entry name" value="Dehydroquinate synthase-like"/>
    <property type="match status" value="1"/>
</dbReference>
<dbReference type="CDD" id="cd08190">
    <property type="entry name" value="HOT"/>
    <property type="match status" value="1"/>
</dbReference>
<keyword evidence="11" id="KW-1185">Reference proteome</keyword>
<comment type="catalytic activity">
    <reaction evidence="6">
        <text>4-hydroxybutanoate + 2-oxoglutarate = (R)-2-hydroxyglutarate + succinate semialdehyde</text>
        <dbReference type="Rhea" id="RHEA:24734"/>
        <dbReference type="ChEBI" id="CHEBI:15801"/>
        <dbReference type="ChEBI" id="CHEBI:16724"/>
        <dbReference type="ChEBI" id="CHEBI:16810"/>
        <dbReference type="ChEBI" id="CHEBI:57706"/>
        <dbReference type="EC" id="1.1.99.24"/>
    </reaction>
</comment>
<name>A0AAJ6CRW1_9CHLR</name>
<evidence type="ECO:0000313" key="9">
    <source>
        <dbReference type="EMBL" id="MDG0867929.1"/>
    </source>
</evidence>
<evidence type="ECO:0000256" key="5">
    <source>
        <dbReference type="ARBA" id="ARBA00023002"/>
    </source>
</evidence>
<dbReference type="FunFam" id="1.20.1090.10:FF:000003">
    <property type="entry name" value="Probable hydroxyacid-oxoacid transhydrogenase, mitochondrial"/>
    <property type="match status" value="1"/>
</dbReference>
<keyword evidence="4" id="KW-0809">Transit peptide</keyword>
<dbReference type="InterPro" id="IPR001670">
    <property type="entry name" value="ADH_Fe/GldA"/>
</dbReference>
<reference evidence="10" key="2">
    <citation type="journal article" date="2023" name="Nat. Commun.">
        <title>Cultivation of marine bacteria of the SAR202 clade.</title>
        <authorList>
            <person name="Lim Y."/>
            <person name="Seo J.H."/>
            <person name="Giovannoni S.J."/>
            <person name="Kang I."/>
            <person name="Cho J.C."/>
        </authorList>
    </citation>
    <scope>NUCLEOTIDE SEQUENCE</scope>
    <source>
        <strain evidence="10">JH1073</strain>
    </source>
</reference>
<dbReference type="Proteomes" id="UP001321249">
    <property type="component" value="Unassembled WGS sequence"/>
</dbReference>
<organism evidence="10 11">
    <name type="scientific">Candidatus Lucifugimonas marina</name>
    <dbReference type="NCBI Taxonomy" id="3038979"/>
    <lineage>
        <taxon>Bacteria</taxon>
        <taxon>Bacillati</taxon>
        <taxon>Chloroflexota</taxon>
        <taxon>Dehalococcoidia</taxon>
        <taxon>SAR202 cluster</taxon>
        <taxon>Candidatus Lucifugimonadales</taxon>
        <taxon>Candidatus Lucifugimonadaceae</taxon>
        <taxon>Candidatus Lucifugimonas</taxon>
    </lineage>
</organism>
<dbReference type="AlphaFoldDB" id="A0AAJ6CRW1"/>
<dbReference type="FunFam" id="3.40.50.1970:FF:000003">
    <property type="entry name" value="Alcohol dehydrogenase, iron-containing"/>
    <property type="match status" value="1"/>
</dbReference>
<dbReference type="GO" id="GO:0046872">
    <property type="term" value="F:metal ion binding"/>
    <property type="evidence" value="ECO:0007669"/>
    <property type="project" value="InterPro"/>
</dbReference>
<dbReference type="EC" id="1.1.99.24" evidence="3"/>
<evidence type="ECO:0000256" key="1">
    <source>
        <dbReference type="ARBA" id="ARBA00000813"/>
    </source>
</evidence>
<dbReference type="Pfam" id="PF00465">
    <property type="entry name" value="Fe-ADH"/>
    <property type="match status" value="1"/>
</dbReference>
<reference evidence="11" key="3">
    <citation type="submission" date="2023-06" db="EMBL/GenBank/DDBJ databases">
        <title>Pangenomics reveal diversification of enzyme families and niche specialization in globally abundant SAR202 bacteria.</title>
        <authorList>
            <person name="Saw J.H.W."/>
        </authorList>
    </citation>
    <scope>NUCLEOTIDE SEQUENCE [LARGE SCALE GENOMIC DNA]</scope>
    <source>
        <strain evidence="11">JH1073</strain>
    </source>
</reference>
<dbReference type="GO" id="GO:0047988">
    <property type="term" value="F:hydroxyacid-oxoacid transhydrogenase activity"/>
    <property type="evidence" value="ECO:0007669"/>
    <property type="project" value="UniProtKB-EC"/>
</dbReference>
<dbReference type="Gene3D" id="1.20.1090.10">
    <property type="entry name" value="Dehydroquinate synthase-like - alpha domain"/>
    <property type="match status" value="1"/>
</dbReference>
<evidence type="ECO:0000259" key="8">
    <source>
        <dbReference type="Pfam" id="PF25137"/>
    </source>
</evidence>
<protein>
    <recommendedName>
        <fullName evidence="3">hydroxyacid-oxoacid transhydrogenase</fullName>
        <ecNumber evidence="3">1.1.99.24</ecNumber>
    </recommendedName>
</protein>
<accession>A0AAJ6CRW1</accession>
<evidence type="ECO:0000256" key="4">
    <source>
        <dbReference type="ARBA" id="ARBA00022946"/>
    </source>
</evidence>
<dbReference type="InterPro" id="IPR042157">
    <property type="entry name" value="HOT"/>
</dbReference>
<comment type="similarity">
    <text evidence="2">Belongs to the iron-containing alcohol dehydrogenase family. Hydroxyacid-oxoacid transhydrogenase subfamily.</text>
</comment>
<dbReference type="PANTHER" id="PTHR11496:SF83">
    <property type="entry name" value="HYDROXYACID-OXOACID TRANSHYDROGENASE, MITOCHONDRIAL"/>
    <property type="match status" value="1"/>
</dbReference>
<dbReference type="InterPro" id="IPR039697">
    <property type="entry name" value="Alcohol_dehydrogenase_Fe"/>
</dbReference>
<feature type="domain" description="Alcohol dehydrogenase iron-type/glycerol dehydrogenase GldA" evidence="7">
    <location>
        <begin position="16"/>
        <end position="187"/>
    </location>
</feature>
<evidence type="ECO:0000313" key="10">
    <source>
        <dbReference type="EMBL" id="WFG38783.1"/>
    </source>
</evidence>
<dbReference type="Pfam" id="PF25137">
    <property type="entry name" value="ADH_Fe_C"/>
    <property type="match status" value="1"/>
</dbReference>
<dbReference type="EMBL" id="WMBE01000005">
    <property type="protein sequence ID" value="MDG0867929.1"/>
    <property type="molecule type" value="Genomic_DNA"/>
</dbReference>
<reference evidence="11 12" key="1">
    <citation type="submission" date="2019-11" db="EMBL/GenBank/DDBJ databases">
        <authorList>
            <person name="Cho J.-C."/>
        </authorList>
    </citation>
    <scope>NUCLEOTIDE SEQUENCE [LARGE SCALE GENOMIC DNA]</scope>
    <source>
        <strain evidence="10 11">JH1073</strain>
        <strain evidence="9 12">JH702</strain>
    </source>
</reference>
<evidence type="ECO:0000259" key="7">
    <source>
        <dbReference type="Pfam" id="PF00465"/>
    </source>
</evidence>
<dbReference type="PANTHER" id="PTHR11496">
    <property type="entry name" value="ALCOHOL DEHYDROGENASE"/>
    <property type="match status" value="1"/>
</dbReference>
<dbReference type="Gene3D" id="3.40.50.1970">
    <property type="match status" value="1"/>
</dbReference>
<dbReference type="InterPro" id="IPR056798">
    <property type="entry name" value="ADH_Fe_C"/>
</dbReference>
<evidence type="ECO:0000256" key="6">
    <source>
        <dbReference type="ARBA" id="ARBA00049496"/>
    </source>
</evidence>
<dbReference type="EMBL" id="CP046147">
    <property type="protein sequence ID" value="WFG38783.1"/>
    <property type="molecule type" value="Genomic_DNA"/>
</dbReference>
<evidence type="ECO:0000256" key="3">
    <source>
        <dbReference type="ARBA" id="ARBA00013182"/>
    </source>
</evidence>
<sequence>MTTPRSETAFTIDTSSIKFGPGITSEAGYELARLGAKRVLVVTDPQLANSQAVRTATDSLKQAGVDYAVFDQVSVEPTDSSLKEAIQFAVDGKFDGFLPVGGGSSIDTAKAANLYSTYPADFLEYVNAPIGKGTPVPGDLKPLVAVPTTAGTGSETTGVSIFDYEELGAKTGIAHRSLRPDVGLVDPENTRSLPKMVAACSGFDVLCHGIESYTALPFSQREAPPTPAHRPAYQGSNPISDVWALAALEMVGNSILPAVLDSEDMDARTNMAMAATFAGVGFGNAGVHLPHGMSYPVSGLVKQYTPEGYPEGKAIVPHGMAVILNAPAVFRYTSSSNPDRHMRAAQLLGADVSGAGPEDAGDLIAERLIYILKEIGVPNGLSGVGYTTDDVPALVEGTLPQHRVTKLAPRPTGAEELTQLFKDSMTLW</sequence>